<evidence type="ECO:0000256" key="6">
    <source>
        <dbReference type="ARBA" id="ARBA00023008"/>
    </source>
</evidence>
<dbReference type="InterPro" id="IPR047685">
    <property type="entry name" value="CopC-like"/>
</dbReference>
<reference evidence="10 11" key="1">
    <citation type="submission" date="2020-03" db="EMBL/GenBank/DDBJ databases">
        <authorList>
            <person name="Wang L."/>
            <person name="He N."/>
            <person name="Li Y."/>
            <person name="Fang Y."/>
            <person name="Zhang F."/>
        </authorList>
    </citation>
    <scope>NUCLEOTIDE SEQUENCE [LARGE SCALE GENOMIC DNA]</scope>
    <source>
        <strain evidence="11">hsmgli-8</strain>
    </source>
</reference>
<dbReference type="SUPFAM" id="SSF81296">
    <property type="entry name" value="E set domains"/>
    <property type="match status" value="1"/>
</dbReference>
<organism evidence="10 11">
    <name type="scientific">Pseudomonas quercus</name>
    <dbReference type="NCBI Taxonomy" id="2722792"/>
    <lineage>
        <taxon>Bacteria</taxon>
        <taxon>Pseudomonadati</taxon>
        <taxon>Pseudomonadota</taxon>
        <taxon>Gammaproteobacteria</taxon>
        <taxon>Pseudomonadales</taxon>
        <taxon>Pseudomonadaceae</taxon>
        <taxon>Pseudomonas</taxon>
    </lineage>
</organism>
<comment type="caution">
    <text evidence="10">The sequence shown here is derived from an EMBL/GenBank/DDBJ whole genome shotgun (WGS) entry which is preliminary data.</text>
</comment>
<evidence type="ECO:0000256" key="7">
    <source>
        <dbReference type="RuleBase" id="RU369037"/>
    </source>
</evidence>
<comment type="function">
    <text evidence="7">Involved in copper resistance.</text>
</comment>
<keyword evidence="4 7" id="KW-0732">Signal</keyword>
<evidence type="ECO:0000256" key="4">
    <source>
        <dbReference type="ARBA" id="ARBA00022729"/>
    </source>
</evidence>
<evidence type="ECO:0000313" key="10">
    <source>
        <dbReference type="EMBL" id="NJP00164.1"/>
    </source>
</evidence>
<feature type="domain" description="CopC" evidence="9">
    <location>
        <begin position="22"/>
        <end position="116"/>
    </location>
</feature>
<evidence type="ECO:0000256" key="8">
    <source>
        <dbReference type="SAM" id="SignalP"/>
    </source>
</evidence>
<keyword evidence="6 7" id="KW-0186">Copper</keyword>
<gene>
    <name evidence="10" type="primary">copC</name>
    <name evidence="10" type="ORF">HBH25_04735</name>
</gene>
<sequence>MKTSAAAILALASVLSNSVWAHAHLRTPSPAPDSIVAAPAELRLSFSEGVEPAFSEVTLVNDKGEVVKTQVHRADGDDSTLIAAPALPLSTGAWDVQWKVVSVDTHRSEGHYRFTIK</sequence>
<name>A0ABX0YA05_9PSED</name>
<dbReference type="InterPro" id="IPR014755">
    <property type="entry name" value="Cu-Rt/internalin_Ig-like"/>
</dbReference>
<evidence type="ECO:0000313" key="11">
    <source>
        <dbReference type="Proteomes" id="UP000746535"/>
    </source>
</evidence>
<protein>
    <recommendedName>
        <fullName evidence="7">Copper resistance protein C</fullName>
    </recommendedName>
</protein>
<dbReference type="InterPro" id="IPR014756">
    <property type="entry name" value="Ig_E-set"/>
</dbReference>
<dbReference type="InterPro" id="IPR007348">
    <property type="entry name" value="CopC_dom"/>
</dbReference>
<proteinExistence type="inferred from homology"/>
<keyword evidence="11" id="KW-1185">Reference proteome</keyword>
<evidence type="ECO:0000256" key="1">
    <source>
        <dbReference type="ARBA" id="ARBA00004418"/>
    </source>
</evidence>
<keyword evidence="3 7" id="KW-0479">Metal-binding</keyword>
<dbReference type="EMBL" id="JAAVJI010000002">
    <property type="protein sequence ID" value="NJP00164.1"/>
    <property type="molecule type" value="Genomic_DNA"/>
</dbReference>
<evidence type="ECO:0000259" key="9">
    <source>
        <dbReference type="Pfam" id="PF04234"/>
    </source>
</evidence>
<feature type="signal peptide" evidence="8">
    <location>
        <begin position="1"/>
        <end position="21"/>
    </location>
</feature>
<comment type="subcellular location">
    <subcellularLocation>
        <location evidence="1 7">Periplasm</location>
    </subcellularLocation>
</comment>
<keyword evidence="5 7" id="KW-0574">Periplasm</keyword>
<dbReference type="Proteomes" id="UP000746535">
    <property type="component" value="Unassembled WGS sequence"/>
</dbReference>
<dbReference type="Pfam" id="PF04234">
    <property type="entry name" value="CopC"/>
    <property type="match status" value="1"/>
</dbReference>
<evidence type="ECO:0000256" key="5">
    <source>
        <dbReference type="ARBA" id="ARBA00022764"/>
    </source>
</evidence>
<evidence type="ECO:0000256" key="3">
    <source>
        <dbReference type="ARBA" id="ARBA00022723"/>
    </source>
</evidence>
<evidence type="ECO:0000256" key="2">
    <source>
        <dbReference type="ARBA" id="ARBA00010509"/>
    </source>
</evidence>
<dbReference type="PANTHER" id="PTHR34820:SF4">
    <property type="entry name" value="INNER MEMBRANE PROTEIN YEBZ"/>
    <property type="match status" value="1"/>
</dbReference>
<accession>A0ABX0YA05</accession>
<dbReference type="NCBIfam" id="NF033814">
    <property type="entry name" value="copper_CopC"/>
    <property type="match status" value="1"/>
</dbReference>
<comment type="similarity">
    <text evidence="2 7">Belongs to the CopC family.</text>
</comment>
<feature type="chain" id="PRO_5045421596" description="Copper resistance protein C" evidence="8">
    <location>
        <begin position="22"/>
        <end position="117"/>
    </location>
</feature>
<dbReference type="InterPro" id="IPR032694">
    <property type="entry name" value="CopC/D"/>
</dbReference>
<dbReference type="PANTHER" id="PTHR34820">
    <property type="entry name" value="INNER MEMBRANE PROTEIN YEBZ"/>
    <property type="match status" value="1"/>
</dbReference>
<dbReference type="Gene3D" id="2.60.40.1220">
    <property type="match status" value="1"/>
</dbReference>